<keyword evidence="1" id="KW-1133">Transmembrane helix</keyword>
<feature type="transmembrane region" description="Helical" evidence="1">
    <location>
        <begin position="6"/>
        <end position="25"/>
    </location>
</feature>
<dbReference type="Proteomes" id="UP000325684">
    <property type="component" value="Unassembled WGS sequence"/>
</dbReference>
<reference evidence="2 3" key="1">
    <citation type="journal article" date="2019" name="Microorganisms">
        <title>Genome Insights into the Novel Species Microvirga brassicacearum, a Rapeseed Endophyte with Biotechnological Potential.</title>
        <authorList>
            <person name="Jimenez-Gomez A."/>
            <person name="Saati-Santamaria Z."/>
            <person name="Igual J.M."/>
            <person name="Rivas R."/>
            <person name="Mateos P.F."/>
            <person name="Garcia-Fraile P."/>
        </authorList>
    </citation>
    <scope>NUCLEOTIDE SEQUENCE [LARGE SCALE GENOMIC DNA]</scope>
    <source>
        <strain evidence="2 3">CDVBN77</strain>
    </source>
</reference>
<dbReference type="OrthoDB" id="7906780at2"/>
<sequence length="103" mass="11454">MISSLANTILFVALVATSLIVVVMYRKLKKFELYHAEYKIIFEQTGAALNAAQIAVTRFSTESKDTLAALGQRVDEAKVLISEIDGRTDRDRSRSKPTVTFNS</sequence>
<evidence type="ECO:0000256" key="1">
    <source>
        <dbReference type="SAM" id="Phobius"/>
    </source>
</evidence>
<protein>
    <submittedName>
        <fullName evidence="2">Uncharacterized protein</fullName>
    </submittedName>
</protein>
<keyword evidence="3" id="KW-1185">Reference proteome</keyword>
<comment type="caution">
    <text evidence="2">The sequence shown here is derived from an EMBL/GenBank/DDBJ whole genome shotgun (WGS) entry which is preliminary data.</text>
</comment>
<dbReference type="EMBL" id="VCMV01000077">
    <property type="protein sequence ID" value="KAB0264325.1"/>
    <property type="molecule type" value="Genomic_DNA"/>
</dbReference>
<organism evidence="2 3">
    <name type="scientific">Microvirga brassicacearum</name>
    <dbReference type="NCBI Taxonomy" id="2580413"/>
    <lineage>
        <taxon>Bacteria</taxon>
        <taxon>Pseudomonadati</taxon>
        <taxon>Pseudomonadota</taxon>
        <taxon>Alphaproteobacteria</taxon>
        <taxon>Hyphomicrobiales</taxon>
        <taxon>Methylobacteriaceae</taxon>
        <taxon>Microvirga</taxon>
    </lineage>
</organism>
<dbReference type="RefSeq" id="WP_150949745.1">
    <property type="nucleotide sequence ID" value="NZ_VCMV01000077.1"/>
</dbReference>
<keyword evidence="1" id="KW-0812">Transmembrane</keyword>
<proteinExistence type="predicted"/>
<evidence type="ECO:0000313" key="2">
    <source>
        <dbReference type="EMBL" id="KAB0264325.1"/>
    </source>
</evidence>
<keyword evidence="1" id="KW-0472">Membrane</keyword>
<evidence type="ECO:0000313" key="3">
    <source>
        <dbReference type="Proteomes" id="UP000325684"/>
    </source>
</evidence>
<dbReference type="AlphaFoldDB" id="A0A5N3P3M2"/>
<name>A0A5N3P3M2_9HYPH</name>
<accession>A0A5N3P3M2</accession>
<gene>
    <name evidence="2" type="ORF">FEZ63_23785</name>
</gene>